<keyword evidence="2" id="KW-0732">Signal</keyword>
<comment type="caution">
    <text evidence="3">The sequence shown here is derived from an EMBL/GenBank/DDBJ whole genome shotgun (WGS) entry which is preliminary data.</text>
</comment>
<sequence length="159" mass="16036">MSADPRNGKDFLMKKLLLATTIIAFGVSPVMAQSNDAGNAASTNNSTSNAASSDDSTTSASSSATPISSEDMVASQEKVLKALETAGYSDAAIMDAAYMVQAQTPDGEMVLMMIDTSGRVLGAQRASQGNSQTGSSASGSDASNPSSTGESSSSTDESK</sequence>
<proteinExistence type="predicted"/>
<evidence type="ECO:0000256" key="1">
    <source>
        <dbReference type="SAM" id="MobiDB-lite"/>
    </source>
</evidence>
<organism evidence="3 4">
    <name type="scientific">Aurantimonas aggregata</name>
    <dbReference type="NCBI Taxonomy" id="2047720"/>
    <lineage>
        <taxon>Bacteria</taxon>
        <taxon>Pseudomonadati</taxon>
        <taxon>Pseudomonadota</taxon>
        <taxon>Alphaproteobacteria</taxon>
        <taxon>Hyphomicrobiales</taxon>
        <taxon>Aurantimonadaceae</taxon>
        <taxon>Aurantimonas</taxon>
    </lineage>
</organism>
<dbReference type="RefSeq" id="WP_203566245.1">
    <property type="nucleotide sequence ID" value="NZ_JAAAMJ010000034.1"/>
</dbReference>
<evidence type="ECO:0000313" key="3">
    <source>
        <dbReference type="EMBL" id="NDV89281.1"/>
    </source>
</evidence>
<accession>A0A6L9MNC7</accession>
<feature type="region of interest" description="Disordered" evidence="1">
    <location>
        <begin position="122"/>
        <end position="159"/>
    </location>
</feature>
<dbReference type="Proteomes" id="UP000476332">
    <property type="component" value="Unassembled WGS sequence"/>
</dbReference>
<dbReference type="AlphaFoldDB" id="A0A6L9MNC7"/>
<keyword evidence="4" id="KW-1185">Reference proteome</keyword>
<evidence type="ECO:0000256" key="2">
    <source>
        <dbReference type="SAM" id="SignalP"/>
    </source>
</evidence>
<evidence type="ECO:0008006" key="5">
    <source>
        <dbReference type="Google" id="ProtNLM"/>
    </source>
</evidence>
<feature type="compositionally biased region" description="Low complexity" evidence="1">
    <location>
        <begin position="34"/>
        <end position="65"/>
    </location>
</feature>
<feature type="region of interest" description="Disordered" evidence="1">
    <location>
        <begin position="34"/>
        <end position="74"/>
    </location>
</feature>
<feature type="compositionally biased region" description="Low complexity" evidence="1">
    <location>
        <begin position="127"/>
        <end position="159"/>
    </location>
</feature>
<name>A0A6L9MNC7_9HYPH</name>
<gene>
    <name evidence="3" type="ORF">GTW51_21705</name>
</gene>
<feature type="chain" id="PRO_5027025841" description="PepSY domain-containing protein" evidence="2">
    <location>
        <begin position="33"/>
        <end position="159"/>
    </location>
</feature>
<dbReference type="EMBL" id="JAAAMJ010000034">
    <property type="protein sequence ID" value="NDV89281.1"/>
    <property type="molecule type" value="Genomic_DNA"/>
</dbReference>
<reference evidence="3 4" key="1">
    <citation type="submission" date="2020-01" db="EMBL/GenBank/DDBJ databases">
        <title>Genomes of bacteria type strains.</title>
        <authorList>
            <person name="Chen J."/>
            <person name="Zhu S."/>
            <person name="Chen J."/>
        </authorList>
    </citation>
    <scope>NUCLEOTIDE SEQUENCE [LARGE SCALE GENOMIC DNA]</scope>
    <source>
        <strain evidence="3 4">KCTC 52919</strain>
    </source>
</reference>
<protein>
    <recommendedName>
        <fullName evidence="5">PepSY domain-containing protein</fullName>
    </recommendedName>
</protein>
<feature type="signal peptide" evidence="2">
    <location>
        <begin position="1"/>
        <end position="32"/>
    </location>
</feature>
<evidence type="ECO:0000313" key="4">
    <source>
        <dbReference type="Proteomes" id="UP000476332"/>
    </source>
</evidence>